<protein>
    <recommendedName>
        <fullName evidence="4">60S ribosomal protein L13</fullName>
    </recommendedName>
</protein>
<evidence type="ECO:0000313" key="7">
    <source>
        <dbReference type="Proteomes" id="UP000286045"/>
    </source>
</evidence>
<feature type="region of interest" description="Disordered" evidence="5">
    <location>
        <begin position="148"/>
        <end position="178"/>
    </location>
</feature>
<dbReference type="PANTHER" id="PTHR11722:SF0">
    <property type="entry name" value="LARGE RIBOSOMAL SUBUNIT PROTEIN EL13"/>
    <property type="match status" value="1"/>
</dbReference>
<dbReference type="PANTHER" id="PTHR11722">
    <property type="entry name" value="60S RIBOSOMAL PROTEIN L13"/>
    <property type="match status" value="1"/>
</dbReference>
<reference evidence="6 7" key="1">
    <citation type="submission" date="2018-12" db="EMBL/GenBank/DDBJ databases">
        <title>Draft genome sequence of Xylaria grammica IHI A82.</title>
        <authorList>
            <person name="Buettner E."/>
            <person name="Kellner H."/>
        </authorList>
    </citation>
    <scope>NUCLEOTIDE SEQUENCE [LARGE SCALE GENOMIC DNA]</scope>
    <source>
        <strain evidence="6 7">IHI A82</strain>
    </source>
</reference>
<dbReference type="GO" id="GO:0022625">
    <property type="term" value="C:cytosolic large ribosomal subunit"/>
    <property type="evidence" value="ECO:0007669"/>
    <property type="project" value="TreeGrafter"/>
</dbReference>
<sequence>MDTHLNIPGQGSGNCEAVVLVRLIHFGCGKRACETNDAVNFGDYTSGILTLSNDIITTLTAAAEEYMETTHGCRPNISLISAGFCWACGRGGAEQGSDLLKMSEAKRCSQLKFALYRRQTDWLEVEFTSRTKRRRSNASSCQVKQPAFFYQPTPTPRDPTSHPKFSSHTKLPKVQSGGDIDDPRQVLFSRQLPILIAVSHNGTLPSSTALCNSVVEFALLTYFFCLQAIKHNNQIQKNHFRKDWQRRVRCHFDQPTKKIARRKARAAKAAALAPRPVDKLRPIVRCPTIKYNRRVREGRGFTLAELKEAGIPRLVAPTVGIAVDFRRQNLSEESLAANVARLKAYKERLIVFPRKGAKHPKAGDSKDIDLSSTQTVSNVSAALPITPVGQGVTEIKKSDIPAPIEGGAYVALRKARSDARLAGVREKRAKDKAEAEANKK</sequence>
<comment type="caution">
    <text evidence="6">The sequence shown here is derived from an EMBL/GenBank/DDBJ whole genome shotgun (WGS) entry which is preliminary data.</text>
</comment>
<dbReference type="HAMAP" id="MF_00499">
    <property type="entry name" value="Ribosomal_eL13"/>
    <property type="match status" value="1"/>
</dbReference>
<dbReference type="AlphaFoldDB" id="A0A439D294"/>
<dbReference type="InterPro" id="IPR018256">
    <property type="entry name" value="Ribosomal_eL13_CS"/>
</dbReference>
<name>A0A439D294_9PEZI</name>
<dbReference type="STRING" id="363999.A0A439D294"/>
<organism evidence="6 7">
    <name type="scientific">Xylaria grammica</name>
    <dbReference type="NCBI Taxonomy" id="363999"/>
    <lineage>
        <taxon>Eukaryota</taxon>
        <taxon>Fungi</taxon>
        <taxon>Dikarya</taxon>
        <taxon>Ascomycota</taxon>
        <taxon>Pezizomycotina</taxon>
        <taxon>Sordariomycetes</taxon>
        <taxon>Xylariomycetidae</taxon>
        <taxon>Xylariales</taxon>
        <taxon>Xylariaceae</taxon>
        <taxon>Xylaria</taxon>
    </lineage>
</organism>
<dbReference type="GO" id="GO:0003735">
    <property type="term" value="F:structural constituent of ribosome"/>
    <property type="evidence" value="ECO:0007669"/>
    <property type="project" value="InterPro"/>
</dbReference>
<evidence type="ECO:0000256" key="4">
    <source>
        <dbReference type="RuleBase" id="RU000572"/>
    </source>
</evidence>
<evidence type="ECO:0000256" key="1">
    <source>
        <dbReference type="ARBA" id="ARBA00005640"/>
    </source>
</evidence>
<evidence type="ECO:0000256" key="2">
    <source>
        <dbReference type="ARBA" id="ARBA00022980"/>
    </source>
</evidence>
<keyword evidence="3 4" id="KW-0687">Ribonucleoprotein</keyword>
<dbReference type="Proteomes" id="UP000286045">
    <property type="component" value="Unassembled WGS sequence"/>
</dbReference>
<dbReference type="GO" id="GO:0006412">
    <property type="term" value="P:translation"/>
    <property type="evidence" value="ECO:0007669"/>
    <property type="project" value="InterPro"/>
</dbReference>
<dbReference type="Gene3D" id="1.20.5.110">
    <property type="match status" value="1"/>
</dbReference>
<proteinExistence type="inferred from homology"/>
<dbReference type="Pfam" id="PF01294">
    <property type="entry name" value="Ribosomal_L13e"/>
    <property type="match status" value="1"/>
</dbReference>
<dbReference type="FunFam" id="1.20.5.110:FF:000003">
    <property type="entry name" value="60S ribosomal protein L13"/>
    <property type="match status" value="1"/>
</dbReference>
<keyword evidence="7" id="KW-1185">Reference proteome</keyword>
<evidence type="ECO:0000256" key="3">
    <source>
        <dbReference type="ARBA" id="ARBA00023274"/>
    </source>
</evidence>
<keyword evidence="2 4" id="KW-0689">Ribosomal protein</keyword>
<comment type="similarity">
    <text evidence="1 4">Belongs to the eukaryotic ribosomal protein eL13 family.</text>
</comment>
<feature type="region of interest" description="Disordered" evidence="5">
    <location>
        <begin position="421"/>
        <end position="440"/>
    </location>
</feature>
<dbReference type="GO" id="GO:0003723">
    <property type="term" value="F:RNA binding"/>
    <property type="evidence" value="ECO:0007669"/>
    <property type="project" value="TreeGrafter"/>
</dbReference>
<accession>A0A439D294</accession>
<dbReference type="InterPro" id="IPR001380">
    <property type="entry name" value="Ribosomal_eL13"/>
</dbReference>
<evidence type="ECO:0000256" key="5">
    <source>
        <dbReference type="SAM" id="MobiDB-lite"/>
    </source>
</evidence>
<dbReference type="PROSITE" id="PS01104">
    <property type="entry name" value="RIBOSOMAL_L13E"/>
    <property type="match status" value="1"/>
</dbReference>
<dbReference type="EMBL" id="RYZI01000193">
    <property type="protein sequence ID" value="RWA08574.1"/>
    <property type="molecule type" value="Genomic_DNA"/>
</dbReference>
<evidence type="ECO:0000313" key="6">
    <source>
        <dbReference type="EMBL" id="RWA08574.1"/>
    </source>
</evidence>
<gene>
    <name evidence="6" type="ORF">EKO27_g6543</name>
</gene>